<dbReference type="AlphaFoldDB" id="A0A4Y2R1Q6"/>
<keyword evidence="3" id="KW-1185">Reference proteome</keyword>
<dbReference type="Proteomes" id="UP000499080">
    <property type="component" value="Unassembled WGS sequence"/>
</dbReference>
<proteinExistence type="predicted"/>
<dbReference type="PROSITE" id="PS51257">
    <property type="entry name" value="PROKAR_LIPOPROTEIN"/>
    <property type="match status" value="1"/>
</dbReference>
<evidence type="ECO:0000259" key="1">
    <source>
        <dbReference type="Pfam" id="PF13847"/>
    </source>
</evidence>
<sequence>MRSVAGLTHSGSNVLGGCLGNDGAGSRPRWPSGLQIIFQRHSLSAMAAAKELPLNAETTEKFVKLCASTFGWEDLSEDTVMDVGCGKGLYCARTVLENFPNVKSIIALDGSPAQLEGITFKSPRITRLLADILKRTDIHRYEGKVDKVISTHVLHQIQNKEKVFKNVYRLLKPGGEAGFLFTSDFGLYHVLNNLRQDSKYKDYFKVGIDI</sequence>
<comment type="caution">
    <text evidence="2">The sequence shown here is derived from an EMBL/GenBank/DDBJ whole genome shotgun (WGS) entry which is preliminary data.</text>
</comment>
<reference evidence="2 3" key="1">
    <citation type="journal article" date="2019" name="Sci. Rep.">
        <title>Orb-weaving spider Araneus ventricosus genome elucidates the spidroin gene catalogue.</title>
        <authorList>
            <person name="Kono N."/>
            <person name="Nakamura H."/>
            <person name="Ohtoshi R."/>
            <person name="Moran D.A.P."/>
            <person name="Shinohara A."/>
            <person name="Yoshida Y."/>
            <person name="Fujiwara M."/>
            <person name="Mori M."/>
            <person name="Tomita M."/>
            <person name="Arakawa K."/>
        </authorList>
    </citation>
    <scope>NUCLEOTIDE SEQUENCE [LARGE SCALE GENOMIC DNA]</scope>
</reference>
<dbReference type="EMBL" id="BGPR01015523">
    <property type="protein sequence ID" value="GBN69597.1"/>
    <property type="molecule type" value="Genomic_DNA"/>
</dbReference>
<dbReference type="CDD" id="cd02440">
    <property type="entry name" value="AdoMet_MTases"/>
    <property type="match status" value="1"/>
</dbReference>
<dbReference type="Pfam" id="PF13847">
    <property type="entry name" value="Methyltransf_31"/>
    <property type="match status" value="1"/>
</dbReference>
<feature type="domain" description="Methyltransferase" evidence="1">
    <location>
        <begin position="76"/>
        <end position="176"/>
    </location>
</feature>
<name>A0A4Y2R1Q6_ARAVE</name>
<evidence type="ECO:0000313" key="3">
    <source>
        <dbReference type="Proteomes" id="UP000499080"/>
    </source>
</evidence>
<organism evidence="2 3">
    <name type="scientific">Araneus ventricosus</name>
    <name type="common">Orbweaver spider</name>
    <name type="synonym">Epeira ventricosa</name>
    <dbReference type="NCBI Taxonomy" id="182803"/>
    <lineage>
        <taxon>Eukaryota</taxon>
        <taxon>Metazoa</taxon>
        <taxon>Ecdysozoa</taxon>
        <taxon>Arthropoda</taxon>
        <taxon>Chelicerata</taxon>
        <taxon>Arachnida</taxon>
        <taxon>Araneae</taxon>
        <taxon>Araneomorphae</taxon>
        <taxon>Entelegynae</taxon>
        <taxon>Araneoidea</taxon>
        <taxon>Araneidae</taxon>
        <taxon>Araneus</taxon>
    </lineage>
</organism>
<dbReference type="InterPro" id="IPR029063">
    <property type="entry name" value="SAM-dependent_MTases_sf"/>
</dbReference>
<accession>A0A4Y2R1Q6</accession>
<dbReference type="InterPro" id="IPR025714">
    <property type="entry name" value="Methyltranfer_dom"/>
</dbReference>
<dbReference type="OrthoDB" id="8300214at2759"/>
<dbReference type="Gene3D" id="3.40.50.150">
    <property type="entry name" value="Vaccinia Virus protein VP39"/>
    <property type="match status" value="1"/>
</dbReference>
<dbReference type="PANTHER" id="PTHR43591">
    <property type="entry name" value="METHYLTRANSFERASE"/>
    <property type="match status" value="1"/>
</dbReference>
<gene>
    <name evidence="2" type="ORF">AVEN_244132_1</name>
</gene>
<dbReference type="SUPFAM" id="SSF53335">
    <property type="entry name" value="S-adenosyl-L-methionine-dependent methyltransferases"/>
    <property type="match status" value="1"/>
</dbReference>
<protein>
    <recommendedName>
        <fullName evidence="1">Methyltransferase domain-containing protein</fullName>
    </recommendedName>
</protein>
<evidence type="ECO:0000313" key="2">
    <source>
        <dbReference type="EMBL" id="GBN69597.1"/>
    </source>
</evidence>